<sequence length="114" mass="13340">MTSTVYIEMPLYTEEKYRYGISLEGTSWQFTFYWNGRAGQWHMDIRREDQTPLVLGQPLVAQYPMLVDYNLEETGLSGYFLLMPVNAAIDKQITEGPNIVPEFFTLYYVYLTEA</sequence>
<feature type="domain" description="Cyanophage baseplate Pam3 plug gp18" evidence="1">
    <location>
        <begin position="7"/>
        <end position="109"/>
    </location>
</feature>
<dbReference type="InterPro" id="IPR054252">
    <property type="entry name" value="Pam3_gp18"/>
</dbReference>
<proteinExistence type="predicted"/>
<dbReference type="Pfam" id="PF22479">
    <property type="entry name" value="Pam3_gp18"/>
    <property type="match status" value="1"/>
</dbReference>
<evidence type="ECO:0000313" key="3">
    <source>
        <dbReference type="Proteomes" id="UP001058093"/>
    </source>
</evidence>
<name>A0A975YYQ4_9CAUD</name>
<evidence type="ECO:0000313" key="2">
    <source>
        <dbReference type="EMBL" id="QYW06629.1"/>
    </source>
</evidence>
<gene>
    <name evidence="2" type="ORF">uav_098</name>
</gene>
<reference evidence="2" key="1">
    <citation type="submission" date="2021-07" db="EMBL/GenBank/DDBJ databases">
        <title>Complete genome sequence and phylogenomic analysis of the two lytic bacteriophage isolated from terrestrial biotopes of Antarctica.</title>
        <authorList>
            <person name="Holovan V."/>
            <person name="Rabalski L."/>
            <person name="Zlatohurska M."/>
            <person name="Andriichuk O."/>
            <person name="Budzanivska I."/>
            <person name="Shevchenko O."/>
            <person name="Gupalo A."/>
        </authorList>
    </citation>
    <scope>NUCLEOTIDE SEQUENCE</scope>
</reference>
<organism evidence="2 3">
    <name type="scientific">Pseudomonas phage UAVern</name>
    <dbReference type="NCBI Taxonomy" id="2856997"/>
    <lineage>
        <taxon>Viruses</taxon>
        <taxon>Duplodnaviria</taxon>
        <taxon>Heunggongvirae</taxon>
        <taxon>Uroviricota</taxon>
        <taxon>Caudoviricetes</taxon>
        <taxon>Vandenendeviridae</taxon>
        <taxon>Gorskivirinae</taxon>
        <taxon>Uavernvirus</taxon>
        <taxon>Uavernvirus uavern</taxon>
    </lineage>
</organism>
<protein>
    <recommendedName>
        <fullName evidence="1">Cyanophage baseplate Pam3 plug gp18 domain-containing protein</fullName>
    </recommendedName>
</protein>
<dbReference type="EMBL" id="MZ605293">
    <property type="protein sequence ID" value="QYW06629.1"/>
    <property type="molecule type" value="Genomic_DNA"/>
</dbReference>
<dbReference type="Proteomes" id="UP001058093">
    <property type="component" value="Segment"/>
</dbReference>
<accession>A0A975YYQ4</accession>
<keyword evidence="3" id="KW-1185">Reference proteome</keyword>
<evidence type="ECO:0000259" key="1">
    <source>
        <dbReference type="Pfam" id="PF22479"/>
    </source>
</evidence>